<feature type="compositionally biased region" description="Acidic residues" evidence="2">
    <location>
        <begin position="518"/>
        <end position="537"/>
    </location>
</feature>
<feature type="coiled-coil region" evidence="1">
    <location>
        <begin position="275"/>
        <end position="302"/>
    </location>
</feature>
<feature type="region of interest" description="Disordered" evidence="2">
    <location>
        <begin position="415"/>
        <end position="454"/>
    </location>
</feature>
<feature type="region of interest" description="Disordered" evidence="2">
    <location>
        <begin position="1"/>
        <end position="35"/>
    </location>
</feature>
<dbReference type="InterPro" id="IPR013083">
    <property type="entry name" value="Znf_RING/FYVE/PHD"/>
</dbReference>
<evidence type="ECO:0000259" key="3">
    <source>
        <dbReference type="PROSITE" id="PS50090"/>
    </source>
</evidence>
<feature type="domain" description="Myb-like" evidence="3">
    <location>
        <begin position="325"/>
        <end position="377"/>
    </location>
</feature>
<feature type="compositionally biased region" description="Basic and acidic residues" evidence="2">
    <location>
        <begin position="78"/>
        <end position="104"/>
    </location>
</feature>
<keyword evidence="1" id="KW-0175">Coiled coil</keyword>
<dbReference type="SUPFAM" id="SSF57850">
    <property type="entry name" value="RING/U-box"/>
    <property type="match status" value="1"/>
</dbReference>
<evidence type="ECO:0000256" key="1">
    <source>
        <dbReference type="SAM" id="Coils"/>
    </source>
</evidence>
<evidence type="ECO:0000256" key="2">
    <source>
        <dbReference type="SAM" id="MobiDB-lite"/>
    </source>
</evidence>
<dbReference type="Gene3D" id="3.30.40.10">
    <property type="entry name" value="Zinc/RING finger domain, C3HC4 (zinc finger)"/>
    <property type="match status" value="1"/>
</dbReference>
<dbReference type="OrthoDB" id="6781668at2759"/>
<dbReference type="Gene3D" id="1.10.10.60">
    <property type="entry name" value="Homeodomain-like"/>
    <property type="match status" value="1"/>
</dbReference>
<keyword evidence="5" id="KW-1185">Reference proteome</keyword>
<protein>
    <recommendedName>
        <fullName evidence="3">Myb-like domain-containing protein</fullName>
    </recommendedName>
</protein>
<feature type="region of interest" description="Disordered" evidence="2">
    <location>
        <begin position="480"/>
        <end position="577"/>
    </location>
</feature>
<dbReference type="SUPFAM" id="SSF46689">
    <property type="entry name" value="Homeodomain-like"/>
    <property type="match status" value="1"/>
</dbReference>
<dbReference type="CDD" id="cd00167">
    <property type="entry name" value="SANT"/>
    <property type="match status" value="1"/>
</dbReference>
<feature type="compositionally biased region" description="Polar residues" evidence="2">
    <location>
        <begin position="562"/>
        <end position="576"/>
    </location>
</feature>
<accession>A0A9W8ADC9</accession>
<dbReference type="Proteomes" id="UP001150569">
    <property type="component" value="Unassembled WGS sequence"/>
</dbReference>
<feature type="region of interest" description="Disordered" evidence="2">
    <location>
        <begin position="78"/>
        <end position="114"/>
    </location>
</feature>
<name>A0A9W8ADC9_9FUNG</name>
<dbReference type="EMBL" id="JANBPT010000227">
    <property type="protein sequence ID" value="KAJ1925354.1"/>
    <property type="molecule type" value="Genomic_DNA"/>
</dbReference>
<dbReference type="InterPro" id="IPR001005">
    <property type="entry name" value="SANT/Myb"/>
</dbReference>
<gene>
    <name evidence="4" type="ORF">IWQ60_004617</name>
</gene>
<dbReference type="AlphaFoldDB" id="A0A9W8ADC9"/>
<proteinExistence type="predicted"/>
<feature type="compositionally biased region" description="Low complexity" evidence="2">
    <location>
        <begin position="483"/>
        <end position="505"/>
    </location>
</feature>
<comment type="caution">
    <text evidence="4">The sequence shown here is derived from an EMBL/GenBank/DDBJ whole genome shotgun (WGS) entry which is preliminary data.</text>
</comment>
<evidence type="ECO:0000313" key="4">
    <source>
        <dbReference type="EMBL" id="KAJ1925354.1"/>
    </source>
</evidence>
<dbReference type="PROSITE" id="PS50090">
    <property type="entry name" value="MYB_LIKE"/>
    <property type="match status" value="1"/>
</dbReference>
<reference evidence="4" key="1">
    <citation type="submission" date="2022-07" db="EMBL/GenBank/DDBJ databases">
        <title>Phylogenomic reconstructions and comparative analyses of Kickxellomycotina fungi.</title>
        <authorList>
            <person name="Reynolds N.K."/>
            <person name="Stajich J.E."/>
            <person name="Barry K."/>
            <person name="Grigoriev I.V."/>
            <person name="Crous P."/>
            <person name="Smith M.E."/>
        </authorList>
    </citation>
    <scope>NUCLEOTIDE SEQUENCE</scope>
    <source>
        <strain evidence="4">RSA 861</strain>
    </source>
</reference>
<dbReference type="InterPro" id="IPR009057">
    <property type="entry name" value="Homeodomain-like_sf"/>
</dbReference>
<organism evidence="4 5">
    <name type="scientific">Tieghemiomyces parasiticus</name>
    <dbReference type="NCBI Taxonomy" id="78921"/>
    <lineage>
        <taxon>Eukaryota</taxon>
        <taxon>Fungi</taxon>
        <taxon>Fungi incertae sedis</taxon>
        <taxon>Zoopagomycota</taxon>
        <taxon>Kickxellomycotina</taxon>
        <taxon>Dimargaritomycetes</taxon>
        <taxon>Dimargaritales</taxon>
        <taxon>Dimargaritaceae</taxon>
        <taxon>Tieghemiomyces</taxon>
    </lineage>
</organism>
<sequence>MVALREPTPTLAAESTGGRDPTAAGMFHSTPPVASTDLGLRRQWYQAGRKVREGRFHATFKHVRTATDYQPRQLQTLLRDKEKRRLANGEESGDRLGPSDDRSTEPNYAEESNQIGTVRKERVFESEVTESEMDIIQKRIALQQRQPRSELIFALFLTFSSHALRTQFAEFERREFNRKARKIRTMFDYLADEEIKFTLEQFRNNEDEVITKFSHPGYLFTVRKELARTCVPPARVTVMNEEQRTAYELLLRKRTSTLKKSTTEDARHKYRTCKRLALDDALKQLQSNKVDLEKAMEGWSAARVKAFQAIDTKPNTYYYRFNAPGEEQRTGGWTDEEKRLFHKRLNEIGANGQWGIFSMAIPGRVGYQCSNYYRHLIETRQILDPNYVLDDKGKAHYLFTTKEVNKDGSAVKTFRTHKKKHTYGGGPSDDDNARSSVEPPESKRRTVRHRQTRVGGVVVGEGTTLTVAAEGAIAPIAVVRPPSSSTTTGSIATGFSTTTASGAVSSKRKRRNYKTYESNDDEDEDEHAFADDSDDGDFTSGPKSTWNTTRRTRGRAEADPTPVNSSSQNTTIQNGSGAMKVDAAVNSGTGGGDSGLSFMSLMQQGLQGLNSSDLADLMDEDDDDEFHDPENPLPGFTDPITLDPVVKPAISPYGHVMGYDNWVRCLTTGDNRNTCPLTKKPLSKRDLVVLTHDNIEEYRDRIVNQ</sequence>
<evidence type="ECO:0000313" key="5">
    <source>
        <dbReference type="Proteomes" id="UP001150569"/>
    </source>
</evidence>